<dbReference type="InterPro" id="IPR036938">
    <property type="entry name" value="PAP2/HPO_sf"/>
</dbReference>
<protein>
    <submittedName>
        <fullName evidence="9">Phosphatidylglycerophosphatase</fullName>
    </submittedName>
</protein>
<evidence type="ECO:0000256" key="6">
    <source>
        <dbReference type="ARBA" id="ARBA00023136"/>
    </source>
</evidence>
<feature type="domain" description="Phosphatidic acid phosphatase type 2/haloperoxidase" evidence="8">
    <location>
        <begin position="97"/>
        <end position="210"/>
    </location>
</feature>
<keyword evidence="5 7" id="KW-1133">Transmembrane helix</keyword>
<evidence type="ECO:0000256" key="2">
    <source>
        <dbReference type="ARBA" id="ARBA00022475"/>
    </source>
</evidence>
<evidence type="ECO:0000256" key="4">
    <source>
        <dbReference type="ARBA" id="ARBA00022801"/>
    </source>
</evidence>
<feature type="transmembrane region" description="Helical" evidence="7">
    <location>
        <begin position="72"/>
        <end position="93"/>
    </location>
</feature>
<dbReference type="EMBL" id="BMOE01000006">
    <property type="protein sequence ID" value="GGJ77154.1"/>
    <property type="molecule type" value="Genomic_DNA"/>
</dbReference>
<proteinExistence type="predicted"/>
<reference evidence="9" key="2">
    <citation type="submission" date="2020-09" db="EMBL/GenBank/DDBJ databases">
        <authorList>
            <person name="Sun Q."/>
            <person name="Ohkuma M."/>
        </authorList>
    </citation>
    <scope>NUCLEOTIDE SEQUENCE</scope>
    <source>
        <strain evidence="9">JCM 14371</strain>
    </source>
</reference>
<evidence type="ECO:0000313" key="9">
    <source>
        <dbReference type="EMBL" id="GGJ77154.1"/>
    </source>
</evidence>
<evidence type="ECO:0000256" key="5">
    <source>
        <dbReference type="ARBA" id="ARBA00022989"/>
    </source>
</evidence>
<dbReference type="RefSeq" id="WP_188963280.1">
    <property type="nucleotide sequence ID" value="NZ_BMOE01000006.1"/>
</dbReference>
<dbReference type="Proteomes" id="UP000635726">
    <property type="component" value="Unassembled WGS sequence"/>
</dbReference>
<dbReference type="Pfam" id="PF01569">
    <property type="entry name" value="PAP2"/>
    <property type="match status" value="1"/>
</dbReference>
<dbReference type="AlphaFoldDB" id="A0A917PH77"/>
<evidence type="ECO:0000259" key="8">
    <source>
        <dbReference type="SMART" id="SM00014"/>
    </source>
</evidence>
<feature type="transmembrane region" description="Helical" evidence="7">
    <location>
        <begin position="196"/>
        <end position="214"/>
    </location>
</feature>
<dbReference type="PANTHER" id="PTHR14969">
    <property type="entry name" value="SPHINGOSINE-1-PHOSPHATE PHOSPHOHYDROLASE"/>
    <property type="match status" value="1"/>
</dbReference>
<keyword evidence="6 7" id="KW-0472">Membrane</keyword>
<feature type="transmembrane region" description="Helical" evidence="7">
    <location>
        <begin position="100"/>
        <end position="122"/>
    </location>
</feature>
<keyword evidence="10" id="KW-1185">Reference proteome</keyword>
<feature type="transmembrane region" description="Helical" evidence="7">
    <location>
        <begin position="142"/>
        <end position="160"/>
    </location>
</feature>
<comment type="subcellular location">
    <subcellularLocation>
        <location evidence="1">Cell membrane</location>
        <topology evidence="1">Multi-pass membrane protein</topology>
    </subcellularLocation>
</comment>
<accession>A0A917PH77</accession>
<dbReference type="Gene3D" id="1.20.144.10">
    <property type="entry name" value="Phosphatidic acid phosphatase type 2/haloperoxidase"/>
    <property type="match status" value="1"/>
</dbReference>
<organism evidence="9 10">
    <name type="scientific">Deinococcus aquiradiocola</name>
    <dbReference type="NCBI Taxonomy" id="393059"/>
    <lineage>
        <taxon>Bacteria</taxon>
        <taxon>Thermotogati</taxon>
        <taxon>Deinococcota</taxon>
        <taxon>Deinococci</taxon>
        <taxon>Deinococcales</taxon>
        <taxon>Deinococcaceae</taxon>
        <taxon>Deinococcus</taxon>
    </lineage>
</organism>
<gene>
    <name evidence="9" type="ORF">GCM10008939_21570</name>
</gene>
<evidence type="ECO:0000256" key="7">
    <source>
        <dbReference type="SAM" id="Phobius"/>
    </source>
</evidence>
<feature type="transmembrane region" description="Helical" evidence="7">
    <location>
        <begin position="167"/>
        <end position="184"/>
    </location>
</feature>
<dbReference type="PANTHER" id="PTHR14969:SF62">
    <property type="entry name" value="DECAPRENYLPHOSPHORYL-5-PHOSPHORIBOSE PHOSPHATASE RV3807C-RELATED"/>
    <property type="match status" value="1"/>
</dbReference>
<sequence>MLSRTRDDLLPFVRTHWRALLTLLALVLVPLGLFAHLVHEVFREGGFGWDQAVLNLYANHRTPALTRVAETLGVVGGTAVLPFVVLAIAWGLARVGGRPHAWFLVLSVSGATLLNVAAKVVFRRPRPDELLSVLAEPGFSFPSGHAMANAAFGAAIALIFWRSRAGWPATILGTLWAVAVGVSRNYLGVHYPSDVLAGWTASVAWVTGLHLLMVRRWPHLRQSPLGRQDTRTPAGPAR</sequence>
<evidence type="ECO:0000313" key="10">
    <source>
        <dbReference type="Proteomes" id="UP000635726"/>
    </source>
</evidence>
<feature type="transmembrane region" description="Helical" evidence="7">
    <location>
        <begin position="20"/>
        <end position="39"/>
    </location>
</feature>
<reference evidence="9" key="1">
    <citation type="journal article" date="2014" name="Int. J. Syst. Evol. Microbiol.">
        <title>Complete genome sequence of Corynebacterium casei LMG S-19264T (=DSM 44701T), isolated from a smear-ripened cheese.</title>
        <authorList>
            <consortium name="US DOE Joint Genome Institute (JGI-PGF)"/>
            <person name="Walter F."/>
            <person name="Albersmeier A."/>
            <person name="Kalinowski J."/>
            <person name="Ruckert C."/>
        </authorList>
    </citation>
    <scope>NUCLEOTIDE SEQUENCE</scope>
    <source>
        <strain evidence="9">JCM 14371</strain>
    </source>
</reference>
<dbReference type="CDD" id="cd03392">
    <property type="entry name" value="PAP2_like_2"/>
    <property type="match status" value="1"/>
</dbReference>
<comment type="caution">
    <text evidence="9">The sequence shown here is derived from an EMBL/GenBank/DDBJ whole genome shotgun (WGS) entry which is preliminary data.</text>
</comment>
<name>A0A917PH77_9DEIO</name>
<dbReference type="SMART" id="SM00014">
    <property type="entry name" value="acidPPc"/>
    <property type="match status" value="1"/>
</dbReference>
<dbReference type="GO" id="GO:0016787">
    <property type="term" value="F:hydrolase activity"/>
    <property type="evidence" value="ECO:0007669"/>
    <property type="project" value="UniProtKB-KW"/>
</dbReference>
<dbReference type="GO" id="GO:0005886">
    <property type="term" value="C:plasma membrane"/>
    <property type="evidence" value="ECO:0007669"/>
    <property type="project" value="UniProtKB-SubCell"/>
</dbReference>
<evidence type="ECO:0000256" key="3">
    <source>
        <dbReference type="ARBA" id="ARBA00022692"/>
    </source>
</evidence>
<keyword evidence="3 7" id="KW-0812">Transmembrane</keyword>
<keyword evidence="2" id="KW-1003">Cell membrane</keyword>
<dbReference type="SUPFAM" id="SSF48317">
    <property type="entry name" value="Acid phosphatase/Vanadium-dependent haloperoxidase"/>
    <property type="match status" value="1"/>
</dbReference>
<evidence type="ECO:0000256" key="1">
    <source>
        <dbReference type="ARBA" id="ARBA00004651"/>
    </source>
</evidence>
<keyword evidence="4" id="KW-0378">Hydrolase</keyword>
<dbReference type="InterPro" id="IPR000326">
    <property type="entry name" value="PAP2/HPO"/>
</dbReference>